<keyword evidence="8 13" id="KW-0520">NAD</keyword>
<feature type="binding site" evidence="15">
    <location>
        <begin position="209"/>
        <end position="210"/>
    </location>
    <ligand>
        <name>NAD(+)</name>
        <dbReference type="ChEBI" id="CHEBI:57540"/>
    </ligand>
</feature>
<evidence type="ECO:0000256" key="11">
    <source>
        <dbReference type="ARBA" id="ARBA00033228"/>
    </source>
</evidence>
<dbReference type="CDD" id="cd12188">
    <property type="entry name" value="SDH"/>
    <property type="match status" value="1"/>
</dbReference>
<dbReference type="SMART" id="SM01002">
    <property type="entry name" value="AlaDh_PNT_C"/>
    <property type="match status" value="1"/>
</dbReference>
<evidence type="ECO:0000313" key="19">
    <source>
        <dbReference type="EMBL" id="KAJ3178622.1"/>
    </source>
</evidence>
<evidence type="ECO:0000256" key="4">
    <source>
        <dbReference type="ARBA" id="ARBA00012847"/>
    </source>
</evidence>
<feature type="binding site" evidence="15">
    <location>
        <position position="257"/>
    </location>
    <ligand>
        <name>NAD(+)</name>
        <dbReference type="ChEBI" id="CHEBI:57540"/>
    </ligand>
</feature>
<feature type="active site" description="Proton donor" evidence="14">
    <location>
        <position position="102"/>
    </location>
</feature>
<evidence type="ECO:0000256" key="5">
    <source>
        <dbReference type="ARBA" id="ARBA00021221"/>
    </source>
</evidence>
<comment type="catalytic activity">
    <reaction evidence="12 13">
        <text>L-saccharopine + NAD(+) + H2O = L-lysine + 2-oxoglutarate + NADH + H(+)</text>
        <dbReference type="Rhea" id="RHEA:12440"/>
        <dbReference type="ChEBI" id="CHEBI:15377"/>
        <dbReference type="ChEBI" id="CHEBI:15378"/>
        <dbReference type="ChEBI" id="CHEBI:16810"/>
        <dbReference type="ChEBI" id="CHEBI:32551"/>
        <dbReference type="ChEBI" id="CHEBI:57540"/>
        <dbReference type="ChEBI" id="CHEBI:57945"/>
        <dbReference type="ChEBI" id="CHEBI:57951"/>
        <dbReference type="EC" id="1.5.1.7"/>
    </reaction>
</comment>
<evidence type="ECO:0000256" key="15">
    <source>
        <dbReference type="PIRSR" id="PIRSR018250-3"/>
    </source>
</evidence>
<feature type="binding site" evidence="15">
    <location>
        <position position="286"/>
    </location>
    <ligand>
        <name>NAD(+)</name>
        <dbReference type="ChEBI" id="CHEBI:57540"/>
    </ligand>
</feature>
<feature type="disulfide bond" evidence="16">
    <location>
        <begin position="211"/>
        <end position="255"/>
    </location>
</feature>
<dbReference type="GO" id="GO:0005737">
    <property type="term" value="C:cytoplasm"/>
    <property type="evidence" value="ECO:0007669"/>
    <property type="project" value="TreeGrafter"/>
</dbReference>
<dbReference type="EC" id="1.5.1.7" evidence="4 13"/>
<evidence type="ECO:0000256" key="8">
    <source>
        <dbReference type="ARBA" id="ARBA00023027"/>
    </source>
</evidence>
<name>A0AAD5TJR2_9FUNG</name>
<keyword evidence="6 13" id="KW-0028">Amino-acid biosynthesis</keyword>
<evidence type="ECO:0000256" key="2">
    <source>
        <dbReference type="ARBA" id="ARBA00005689"/>
    </source>
</evidence>
<dbReference type="GO" id="GO:0019878">
    <property type="term" value="P:lysine biosynthetic process via aminoadipic acid"/>
    <property type="evidence" value="ECO:0007669"/>
    <property type="project" value="TreeGrafter"/>
</dbReference>
<evidence type="ECO:0000313" key="20">
    <source>
        <dbReference type="Proteomes" id="UP001212152"/>
    </source>
</evidence>
<feature type="binding site" evidence="15">
    <location>
        <position position="136"/>
    </location>
    <ligand>
        <name>NAD(+)</name>
        <dbReference type="ChEBI" id="CHEBI:57540"/>
    </ligand>
</feature>
<dbReference type="FunFam" id="3.40.50.720:FF:000217">
    <property type="entry name" value="Saccharopine dehydrogenase [NAD(+), L-lysine-forming]"/>
    <property type="match status" value="1"/>
</dbReference>
<dbReference type="SUPFAM" id="SSF52283">
    <property type="entry name" value="Formate/glycerate dehydrogenase catalytic domain-like"/>
    <property type="match status" value="1"/>
</dbReference>
<feature type="domain" description="Alanine dehydrogenase/pyridine nucleotide transhydrogenase NAD(H)-binding" evidence="17">
    <location>
        <begin position="189"/>
        <end position="317"/>
    </location>
</feature>
<dbReference type="Pfam" id="PF05222">
    <property type="entry name" value="AlaDh_PNT_N"/>
    <property type="match status" value="1"/>
</dbReference>
<evidence type="ECO:0000256" key="14">
    <source>
        <dbReference type="PIRSR" id="PIRSR018250-1"/>
    </source>
</evidence>
<feature type="active site" description="Proton acceptor" evidence="14">
    <location>
        <position position="82"/>
    </location>
</feature>
<keyword evidence="20" id="KW-1185">Reference proteome</keyword>
<proteinExistence type="inferred from homology"/>
<dbReference type="EMBL" id="JADGJQ010000025">
    <property type="protein sequence ID" value="KAJ3178622.1"/>
    <property type="molecule type" value="Genomic_DNA"/>
</dbReference>
<dbReference type="PIRSF" id="PIRSF018250">
    <property type="entry name" value="Saccharopine_DH_Lys"/>
    <property type="match status" value="1"/>
</dbReference>
<dbReference type="InterPro" id="IPR007698">
    <property type="entry name" value="AlaDH/PNT_NAD(H)-bd"/>
</dbReference>
<evidence type="ECO:0000256" key="16">
    <source>
        <dbReference type="PIRSR" id="PIRSR018250-4"/>
    </source>
</evidence>
<gene>
    <name evidence="19" type="primary">LYS1</name>
    <name evidence="19" type="ORF">HDU87_003445</name>
</gene>
<feature type="binding site" evidence="15">
    <location>
        <position position="237"/>
    </location>
    <ligand>
        <name>NAD(+)</name>
        <dbReference type="ChEBI" id="CHEBI:57540"/>
    </ligand>
</feature>
<dbReference type="GO" id="GO:0004754">
    <property type="term" value="F:saccharopine dehydrogenase (NAD+, L-lysine-forming) activity"/>
    <property type="evidence" value="ECO:0007669"/>
    <property type="project" value="UniProtKB-EC"/>
</dbReference>
<dbReference type="AlphaFoldDB" id="A0AAD5TJR2"/>
<dbReference type="PANTHER" id="PTHR11133:SF23">
    <property type="entry name" value="SACCHAROPINE DEHYDROGENASE [NAD(+), L-LYSINE-FORMING]"/>
    <property type="match status" value="1"/>
</dbReference>
<accession>A0AAD5TJR2</accession>
<keyword evidence="9 13" id="KW-0457">Lysine biosynthesis</keyword>
<sequence>MPSAPSPVHLWLRAETKRNERRTALTPAVTKTLIANGFQITVEKCTNRIFHDAEYSAAGATLAAPGSWASAAPRDAFIIGLKELPEDDTTSPLVHRHIMFAHCFKRQAGWQQLLKRFDDGGGELFDLEFLNDENGRRVAAFGYYAGYAGAALGLDAWAHGAVNGADSAYPAVRPFERDQELLDHVKENLAKAEKHGAAPPSVMVMGAKGRCGSGATDLARRVGIPASSIIEWDMAETRSGGPFAEIARHEVFVNCIYLSTPIPPFLTRETLKDAGAERKLGVLVDVSCDTTNPHNPIPLYNVSTTFHEPVLRVKIPGSTPLDVITIDHLPSLLPREASEMFCADLLPSLLQLKQVDSARVWTDAGKLFREKLAEAKA</sequence>
<organism evidence="19 20">
    <name type="scientific">Geranomyces variabilis</name>
    <dbReference type="NCBI Taxonomy" id="109894"/>
    <lineage>
        <taxon>Eukaryota</taxon>
        <taxon>Fungi</taxon>
        <taxon>Fungi incertae sedis</taxon>
        <taxon>Chytridiomycota</taxon>
        <taxon>Chytridiomycota incertae sedis</taxon>
        <taxon>Chytridiomycetes</taxon>
        <taxon>Spizellomycetales</taxon>
        <taxon>Powellomycetaceae</taxon>
        <taxon>Geranomyces</taxon>
    </lineage>
</organism>
<feature type="binding site" evidence="15">
    <location>
        <position position="233"/>
    </location>
    <ligand>
        <name>NAD(+)</name>
        <dbReference type="ChEBI" id="CHEBI:57540"/>
    </ligand>
</feature>
<evidence type="ECO:0000256" key="6">
    <source>
        <dbReference type="ARBA" id="ARBA00022605"/>
    </source>
</evidence>
<feature type="domain" description="Alanine dehydrogenase/pyridine nucleotide transhydrogenase N-terminal" evidence="18">
    <location>
        <begin position="11"/>
        <end position="148"/>
    </location>
</feature>
<evidence type="ECO:0000259" key="17">
    <source>
        <dbReference type="SMART" id="SM01002"/>
    </source>
</evidence>
<protein>
    <recommendedName>
        <fullName evidence="5 13">Saccharopine dehydrogenase [NAD(+), L-lysine-forming]</fullName>
        <shortName evidence="13">SDH</shortName>
        <ecNumber evidence="4 13">1.5.1.7</ecNumber>
    </recommendedName>
    <alternativeName>
        <fullName evidence="11 13">Lysine--2-oxoglutarate reductase</fullName>
    </alternativeName>
</protein>
<evidence type="ECO:0000256" key="10">
    <source>
        <dbReference type="ARBA" id="ARBA00023157"/>
    </source>
</evidence>
<keyword evidence="10" id="KW-1015">Disulfide bond</keyword>
<evidence type="ECO:0000256" key="13">
    <source>
        <dbReference type="PIRNR" id="PIRNR018250"/>
    </source>
</evidence>
<evidence type="ECO:0000259" key="18">
    <source>
        <dbReference type="SMART" id="SM01003"/>
    </source>
</evidence>
<evidence type="ECO:0000256" key="12">
    <source>
        <dbReference type="ARBA" id="ARBA00047860"/>
    </source>
</evidence>
<evidence type="ECO:0000256" key="3">
    <source>
        <dbReference type="ARBA" id="ARBA00011245"/>
    </source>
</evidence>
<comment type="caution">
    <text evidence="19">The sequence shown here is derived from an EMBL/GenBank/DDBJ whole genome shotgun (WGS) entry which is preliminary data.</text>
</comment>
<dbReference type="InterPro" id="IPR051168">
    <property type="entry name" value="AASS"/>
</dbReference>
<dbReference type="SMART" id="SM01003">
    <property type="entry name" value="AlaDh_PNT_N"/>
    <property type="match status" value="1"/>
</dbReference>
<evidence type="ECO:0000256" key="1">
    <source>
        <dbReference type="ARBA" id="ARBA00004884"/>
    </source>
</evidence>
<feature type="binding site" evidence="15">
    <location>
        <begin position="326"/>
        <end position="329"/>
    </location>
    <ligand>
        <name>NAD(+)</name>
        <dbReference type="ChEBI" id="CHEBI:57540"/>
    </ligand>
</feature>
<dbReference type="PANTHER" id="PTHR11133">
    <property type="entry name" value="SACCHAROPINE DEHYDROGENASE"/>
    <property type="match status" value="1"/>
</dbReference>
<dbReference type="Proteomes" id="UP001212152">
    <property type="component" value="Unassembled WGS sequence"/>
</dbReference>
<dbReference type="InterPro" id="IPR036291">
    <property type="entry name" value="NAD(P)-bd_dom_sf"/>
</dbReference>
<keyword evidence="7 13" id="KW-0560">Oxidoreductase</keyword>
<comment type="similarity">
    <text evidence="2 13">Belongs to the AlaDH/PNT family.</text>
</comment>
<dbReference type="Gene3D" id="3.40.50.720">
    <property type="entry name" value="NAD(P)-binding Rossmann-like Domain"/>
    <property type="match status" value="1"/>
</dbReference>
<evidence type="ECO:0000256" key="9">
    <source>
        <dbReference type="ARBA" id="ARBA00023154"/>
    </source>
</evidence>
<comment type="pathway">
    <text evidence="1 13">Amino-acid biosynthesis; L-lysine biosynthesis via AAA pathway; L-lysine from L-alpha-aminoadipate (fungal route): step 3/3.</text>
</comment>
<evidence type="ECO:0000256" key="7">
    <source>
        <dbReference type="ARBA" id="ARBA00023002"/>
    </source>
</evidence>
<reference evidence="19" key="1">
    <citation type="submission" date="2020-05" db="EMBL/GenBank/DDBJ databases">
        <title>Phylogenomic resolution of chytrid fungi.</title>
        <authorList>
            <person name="Stajich J.E."/>
            <person name="Amses K."/>
            <person name="Simmons R."/>
            <person name="Seto K."/>
            <person name="Myers J."/>
            <person name="Bonds A."/>
            <person name="Quandt C.A."/>
            <person name="Barry K."/>
            <person name="Liu P."/>
            <person name="Grigoriev I."/>
            <person name="Longcore J.E."/>
            <person name="James T.Y."/>
        </authorList>
    </citation>
    <scope>NUCLEOTIDE SEQUENCE</scope>
    <source>
        <strain evidence="19">JEL0379</strain>
    </source>
</reference>
<dbReference type="SUPFAM" id="SSF51735">
    <property type="entry name" value="NAD(P)-binding Rossmann-fold domains"/>
    <property type="match status" value="1"/>
</dbReference>
<comment type="subunit">
    <text evidence="3">Monomer.</text>
</comment>
<dbReference type="InterPro" id="IPR027281">
    <property type="entry name" value="Lys1"/>
</dbReference>
<dbReference type="InterPro" id="IPR007886">
    <property type="entry name" value="AlaDH/PNT_N"/>
</dbReference>